<evidence type="ECO:0000259" key="5">
    <source>
        <dbReference type="Pfam" id="PF02892"/>
    </source>
</evidence>
<keyword evidence="7" id="KW-1185">Reference proteome</keyword>
<sequence length="794" mass="80591">MEPLIICSRAAAPPPLNNHPPPPLASPASSQPQQMPPPGSRANIWAYVAWPDGEKGKWQCSFCGKKLSGSAGRLAAHLAKDGSDPGIAACAAAVGADAKAAALHFVAEAARKRLQTQDLKRKRQRKETAATYEAAAPPALVAPFSSTAAGAAAAAAAAVPAEAAATAAKPPPLFVAAVSAGGGAGGYAPPLPRAAVGPLLAAALDRARTVAAVPLSVEQAAFGSAIICDALSPPPPPPLLPRGAHRDLCVFLVATPSHEAVLDVAERRDDSTAAAAAAALLLRRLDRLLAANPATDMIVVDGADCALLAQAERRWPRVAALPCAEREVSRALAALSSAAGAQHSWWAAAAARATAVAAAVRRDAAALAAMRARGAAAPPLLPRDACLAPDLAVLGRLHALRAPLVTLASNGAAQTGESPPALAAPIRAALLDPSFWAQIACFLEVTAPAATLLAHLAGDAPCLGDIIPALIAAHAALVVDAQSAPTAERRALATPIVSALDDSGGAMQHFAYIAAYLLQPRFASAIKADAPMLLLTAVAAALDAAWAALRHPAYAAAYLLHPRYAGDDLPLLGADPEYERDLLLMLSRALGGDEAEVRRAMVEYAGFRAGQGVLREGVFRGLARGGGAGEPPMAPHLWWQSVGTTWRTLRPIAMRLLSKTPSASHCGRVWSTVDRTLPHRRSCDLTGAGPAATMLRTGLELRCHALKAAGAAAGGGAAAPAASDRTAAAAAAAAYPVAHLLHRDVSFDDEDLIVAAEGSVAAEVAVGAGSVTAEDASAAAYGDAAAALPPNTHV</sequence>
<feature type="region of interest" description="Disordered" evidence="4">
    <location>
        <begin position="11"/>
        <end position="40"/>
    </location>
</feature>
<accession>A0A835YJW9</accession>
<comment type="caution">
    <text evidence="6">The sequence shown here is derived from an EMBL/GenBank/DDBJ whole genome shotgun (WGS) entry which is preliminary data.</text>
</comment>
<dbReference type="SUPFAM" id="SSF53098">
    <property type="entry name" value="Ribonuclease H-like"/>
    <property type="match status" value="1"/>
</dbReference>
<organism evidence="6 7">
    <name type="scientific">Tribonema minus</name>
    <dbReference type="NCBI Taxonomy" id="303371"/>
    <lineage>
        <taxon>Eukaryota</taxon>
        <taxon>Sar</taxon>
        <taxon>Stramenopiles</taxon>
        <taxon>Ochrophyta</taxon>
        <taxon>PX clade</taxon>
        <taxon>Xanthophyceae</taxon>
        <taxon>Tribonematales</taxon>
        <taxon>Tribonemataceae</taxon>
        <taxon>Tribonema</taxon>
    </lineage>
</organism>
<evidence type="ECO:0000256" key="1">
    <source>
        <dbReference type="ARBA" id="ARBA00022723"/>
    </source>
</evidence>
<feature type="compositionally biased region" description="Pro residues" evidence="4">
    <location>
        <begin position="12"/>
        <end position="25"/>
    </location>
</feature>
<evidence type="ECO:0000256" key="2">
    <source>
        <dbReference type="ARBA" id="ARBA00022771"/>
    </source>
</evidence>
<reference evidence="6" key="1">
    <citation type="submission" date="2021-02" db="EMBL/GenBank/DDBJ databases">
        <title>First Annotated Genome of the Yellow-green Alga Tribonema minus.</title>
        <authorList>
            <person name="Mahan K.M."/>
        </authorList>
    </citation>
    <scope>NUCLEOTIDE SEQUENCE</scope>
    <source>
        <strain evidence="6">UTEX B ZZ1240</strain>
    </source>
</reference>
<dbReference type="InterPro" id="IPR012337">
    <property type="entry name" value="RNaseH-like_sf"/>
</dbReference>
<keyword evidence="2" id="KW-0863">Zinc-finger</keyword>
<gene>
    <name evidence="6" type="ORF">JKP88DRAFT_261549</name>
</gene>
<dbReference type="GO" id="GO:0003677">
    <property type="term" value="F:DNA binding"/>
    <property type="evidence" value="ECO:0007669"/>
    <property type="project" value="InterPro"/>
</dbReference>
<dbReference type="InterPro" id="IPR003656">
    <property type="entry name" value="Znf_BED"/>
</dbReference>
<evidence type="ECO:0000256" key="4">
    <source>
        <dbReference type="SAM" id="MobiDB-lite"/>
    </source>
</evidence>
<feature type="domain" description="BED-type" evidence="5">
    <location>
        <begin position="43"/>
        <end position="78"/>
    </location>
</feature>
<keyword evidence="1" id="KW-0479">Metal-binding</keyword>
<proteinExistence type="predicted"/>
<dbReference type="EMBL" id="JAFCMP010000536">
    <property type="protein sequence ID" value="KAG5176505.1"/>
    <property type="molecule type" value="Genomic_DNA"/>
</dbReference>
<dbReference type="AlphaFoldDB" id="A0A835YJW9"/>
<keyword evidence="3" id="KW-0862">Zinc</keyword>
<name>A0A835YJW9_9STRA</name>
<dbReference type="Pfam" id="PF02892">
    <property type="entry name" value="zf-BED"/>
    <property type="match status" value="1"/>
</dbReference>
<dbReference type="Proteomes" id="UP000664859">
    <property type="component" value="Unassembled WGS sequence"/>
</dbReference>
<evidence type="ECO:0000313" key="6">
    <source>
        <dbReference type="EMBL" id="KAG5176505.1"/>
    </source>
</evidence>
<evidence type="ECO:0000313" key="7">
    <source>
        <dbReference type="Proteomes" id="UP000664859"/>
    </source>
</evidence>
<protein>
    <recommendedName>
        <fullName evidence="5">BED-type domain-containing protein</fullName>
    </recommendedName>
</protein>
<dbReference type="GO" id="GO:0008270">
    <property type="term" value="F:zinc ion binding"/>
    <property type="evidence" value="ECO:0007669"/>
    <property type="project" value="UniProtKB-KW"/>
</dbReference>
<evidence type="ECO:0000256" key="3">
    <source>
        <dbReference type="ARBA" id="ARBA00022833"/>
    </source>
</evidence>